<proteinExistence type="predicted"/>
<sequence length="174" mass="19415">MAIFSGFTLIRTVSLFHLTAAYLFLTNPRMLADQNVVFILGESMRLPHITTMDKPSEASAFLALILAFLGISDLTAASMEEGIAIQYWLANVPVRLTFLFVVTGYVYLFKENGVFGSGSAAKASIGEPLQNSMVFSWGFMEIAVWFWIFTNLREERGKLAQRKIDALKAEENSL</sequence>
<accession>A0A4U0TKN9</accession>
<dbReference type="Pfam" id="PF10311">
    <property type="entry name" value="Ilm1"/>
    <property type="match status" value="1"/>
</dbReference>
<feature type="transmembrane region" description="Helical" evidence="1">
    <location>
        <begin position="58"/>
        <end position="76"/>
    </location>
</feature>
<reference evidence="2 3" key="1">
    <citation type="submission" date="2017-03" db="EMBL/GenBank/DDBJ databases">
        <title>Genomes of endolithic fungi from Antarctica.</title>
        <authorList>
            <person name="Coleine C."/>
            <person name="Masonjones S."/>
            <person name="Stajich J.E."/>
        </authorList>
    </citation>
    <scope>NUCLEOTIDE SEQUENCE [LARGE SCALE GENOMIC DNA]</scope>
    <source>
        <strain evidence="2 3">CCFEE 6315</strain>
    </source>
</reference>
<dbReference type="PANTHER" id="PTHR28029">
    <property type="entry name" value="PROTEIN ILM1"/>
    <property type="match status" value="1"/>
</dbReference>
<name>A0A4U0TKN9_9PEZI</name>
<dbReference type="AlphaFoldDB" id="A0A4U0TKN9"/>
<gene>
    <name evidence="2" type="ORF">B0A50_08011</name>
</gene>
<dbReference type="OrthoDB" id="5299849at2759"/>
<keyword evidence="1" id="KW-1133">Transmembrane helix</keyword>
<keyword evidence="1" id="KW-0472">Membrane</keyword>
<keyword evidence="1" id="KW-0812">Transmembrane</keyword>
<dbReference type="PANTHER" id="PTHR28029:SF1">
    <property type="entry name" value="PROTEIN ILM1"/>
    <property type="match status" value="1"/>
</dbReference>
<evidence type="ECO:0000313" key="3">
    <source>
        <dbReference type="Proteomes" id="UP000308549"/>
    </source>
</evidence>
<comment type="caution">
    <text evidence="2">The sequence shown here is derived from an EMBL/GenBank/DDBJ whole genome shotgun (WGS) entry which is preliminary data.</text>
</comment>
<dbReference type="Proteomes" id="UP000308549">
    <property type="component" value="Unassembled WGS sequence"/>
</dbReference>
<evidence type="ECO:0000313" key="2">
    <source>
        <dbReference type="EMBL" id="TKA22468.1"/>
    </source>
</evidence>
<dbReference type="InterPro" id="IPR018815">
    <property type="entry name" value="Incr_loss_mito_DNA_1"/>
</dbReference>
<organism evidence="2 3">
    <name type="scientific">Salinomyces thailandicus</name>
    <dbReference type="NCBI Taxonomy" id="706561"/>
    <lineage>
        <taxon>Eukaryota</taxon>
        <taxon>Fungi</taxon>
        <taxon>Dikarya</taxon>
        <taxon>Ascomycota</taxon>
        <taxon>Pezizomycotina</taxon>
        <taxon>Dothideomycetes</taxon>
        <taxon>Dothideomycetidae</taxon>
        <taxon>Mycosphaerellales</taxon>
        <taxon>Teratosphaeriaceae</taxon>
        <taxon>Salinomyces</taxon>
    </lineage>
</organism>
<feature type="transmembrane region" description="Helical" evidence="1">
    <location>
        <begin position="7"/>
        <end position="25"/>
    </location>
</feature>
<keyword evidence="3" id="KW-1185">Reference proteome</keyword>
<evidence type="ECO:0000256" key="1">
    <source>
        <dbReference type="SAM" id="Phobius"/>
    </source>
</evidence>
<evidence type="ECO:0008006" key="4">
    <source>
        <dbReference type="Google" id="ProtNLM"/>
    </source>
</evidence>
<feature type="transmembrane region" description="Helical" evidence="1">
    <location>
        <begin position="88"/>
        <end position="108"/>
    </location>
</feature>
<feature type="transmembrane region" description="Helical" evidence="1">
    <location>
        <begin position="134"/>
        <end position="152"/>
    </location>
</feature>
<dbReference type="EMBL" id="NAJL01000074">
    <property type="protein sequence ID" value="TKA22468.1"/>
    <property type="molecule type" value="Genomic_DNA"/>
</dbReference>
<protein>
    <recommendedName>
        <fullName evidence="4">Increased loss of mitochondrial DNA protein 1</fullName>
    </recommendedName>
</protein>